<name>A0AAC9BG74_9RALS</name>
<evidence type="ECO:0000313" key="2">
    <source>
        <dbReference type="Proteomes" id="UP000077927"/>
    </source>
</evidence>
<gene>
    <name evidence="1" type="ORF">ACS15_1259</name>
</gene>
<dbReference type="AlphaFoldDB" id="A0AAC9BG74"/>
<dbReference type="EMBL" id="CP012605">
    <property type="protein sequence ID" value="ANH73738.1"/>
    <property type="molecule type" value="Genomic_DNA"/>
</dbReference>
<sequence>MLKPLQHQRRSFRVFHVGRYRLPWREIQSNGQRRQIAKQQTET</sequence>
<dbReference type="KEGG" id="rin:ACS15_1259"/>
<dbReference type="Proteomes" id="UP000077927">
    <property type="component" value="Chromosome 1"/>
</dbReference>
<evidence type="ECO:0000313" key="1">
    <source>
        <dbReference type="EMBL" id="ANH73738.1"/>
    </source>
</evidence>
<organism evidence="1 2">
    <name type="scientific">Ralstonia insidiosa</name>
    <dbReference type="NCBI Taxonomy" id="190721"/>
    <lineage>
        <taxon>Bacteria</taxon>
        <taxon>Pseudomonadati</taxon>
        <taxon>Pseudomonadota</taxon>
        <taxon>Betaproteobacteria</taxon>
        <taxon>Burkholderiales</taxon>
        <taxon>Burkholderiaceae</taxon>
        <taxon>Ralstonia</taxon>
    </lineage>
</organism>
<accession>A0AAC9BG74</accession>
<protein>
    <submittedName>
        <fullName evidence="1">Uncharacterized protein</fullName>
    </submittedName>
</protein>
<proteinExistence type="predicted"/>
<reference evidence="1 2" key="1">
    <citation type="submission" date="2015-09" db="EMBL/GenBank/DDBJ databases">
        <authorList>
            <person name="Xu Y."/>
            <person name="Nagy A."/>
            <person name="Liu N.T."/>
            <person name="Nou X."/>
        </authorList>
    </citation>
    <scope>NUCLEOTIDE SEQUENCE [LARGE SCALE GENOMIC DNA]</scope>
    <source>
        <strain evidence="1 2">FC1138</strain>
    </source>
</reference>